<reference evidence="1 2" key="1">
    <citation type="journal article" date="2009" name="J. Infect. Dis.">
        <title>Clinical, experimental, and genomic differences between intermediately pathogenic, highly pathogenic, and epidemic Streptococcus suis.</title>
        <authorList>
            <person name="Ye C."/>
            <person name="Zheng H."/>
            <person name="Zhang J."/>
            <person name="Jing H."/>
            <person name="Wang L."/>
            <person name="Xiong Y."/>
            <person name="Wang W."/>
            <person name="Zhou Z."/>
            <person name="Sun Q."/>
            <person name="Luo X."/>
            <person name="Du H."/>
            <person name="Gottschalk M."/>
            <person name="Xu J."/>
        </authorList>
    </citation>
    <scope>NUCLEOTIDE SEQUENCE [LARGE SCALE GENOMIC DNA]</scope>
    <source>
        <strain evidence="1 2">GZ1</strain>
    </source>
</reference>
<dbReference type="PATRIC" id="fig|423211.3.peg.1305"/>
<organism evidence="1 2">
    <name type="scientific">Streptococcus suis (strain GZ1)</name>
    <dbReference type="NCBI Taxonomy" id="423211"/>
    <lineage>
        <taxon>Bacteria</taxon>
        <taxon>Bacillati</taxon>
        <taxon>Bacillota</taxon>
        <taxon>Bacilli</taxon>
        <taxon>Lactobacillales</taxon>
        <taxon>Streptococcaceae</taxon>
        <taxon>Streptococcus</taxon>
    </lineage>
</organism>
<dbReference type="InterPro" id="IPR047776">
    <property type="entry name" value="ABC_SBP_TrpX-like"/>
</dbReference>
<dbReference type="KEGG" id="ssw:SSGZ1_1321"/>
<dbReference type="NCBIfam" id="NF041285">
    <property type="entry name" value="ABC_SBP_TrpX"/>
    <property type="match status" value="1"/>
</dbReference>
<protein>
    <submittedName>
        <fullName evidence="1">ABC-type uncharacterized transport system, periplasmic component</fullName>
    </submittedName>
</protein>
<proteinExistence type="predicted"/>
<dbReference type="Pfam" id="PF04392">
    <property type="entry name" value="ABC_sub_bind"/>
    <property type="match status" value="1"/>
</dbReference>
<dbReference type="SUPFAM" id="SSF53822">
    <property type="entry name" value="Periplasmic binding protein-like I"/>
    <property type="match status" value="1"/>
</dbReference>
<gene>
    <name evidence="1" type="ordered locus">SSGZ1_1321</name>
</gene>
<dbReference type="Proteomes" id="UP000002359">
    <property type="component" value="Chromosome"/>
</dbReference>
<dbReference type="InterPro" id="IPR028082">
    <property type="entry name" value="Peripla_BP_I"/>
</dbReference>
<dbReference type="InterPro" id="IPR007487">
    <property type="entry name" value="ABC_transpt-TYRBP-like"/>
</dbReference>
<dbReference type="AlphaFoldDB" id="D5AIW2"/>
<dbReference type="HOGENOM" id="CLU_058196_0_0_9"/>
<accession>D5AIW2</accession>
<dbReference type="PANTHER" id="PTHR35271">
    <property type="entry name" value="ABC TRANSPORTER, SUBSTRATE-BINDING LIPOPROTEIN-RELATED"/>
    <property type="match status" value="1"/>
</dbReference>
<name>D5AIW2_STRGZ</name>
<dbReference type="PANTHER" id="PTHR35271:SF1">
    <property type="entry name" value="ABC TRANSPORTER, SUBSTRATE-BINDING LIPOPROTEIN"/>
    <property type="match status" value="1"/>
</dbReference>
<dbReference type="Gene3D" id="3.40.50.2300">
    <property type="match status" value="2"/>
</dbReference>
<evidence type="ECO:0000313" key="2">
    <source>
        <dbReference type="Proteomes" id="UP000002359"/>
    </source>
</evidence>
<dbReference type="CDD" id="cd06325">
    <property type="entry name" value="PBP1_ABC_unchar_transporter"/>
    <property type="match status" value="1"/>
</dbReference>
<dbReference type="EMBL" id="CP000837">
    <property type="protein sequence ID" value="ADE31777.1"/>
    <property type="molecule type" value="Genomic_DNA"/>
</dbReference>
<sequence length="344" mass="36199">MYIVYFTRRMNMLKNKNLLATIVALTVMVVAALFMTQKEQNNSSTSTEKVKIGVLQFVTHDSLDEIYKGIKAGLEEGGYTTTDNLEIDFMNAEGDQSQVQTMSKKLVDNGNELLIGIATPAAQGLANATTELPIIMGAVTDPVGANLVTDLKNPGGNITGVSDQTPVADAVSLIKEITPDAKTIGVLYSSNEDNSKIQVAEFKAAAEEAGYTVLEYAVASSNEIAATVEVASSKADVLFTPVDNTVASAFSTVVSVANKTKTPIFTSVEDMVEGGGIASVTLSQYDLGVATGKMAAKILDGANPADTPVQIFNEGTVVVNQKVAKELGITLSDDVISKASKVIE</sequence>
<evidence type="ECO:0000313" key="1">
    <source>
        <dbReference type="EMBL" id="ADE31777.1"/>
    </source>
</evidence>